<dbReference type="FunCoup" id="W0RB85">
    <property type="interactions" value="103"/>
</dbReference>
<dbReference type="EMBL" id="CP007128">
    <property type="protein sequence ID" value="AHG87697.1"/>
    <property type="molecule type" value="Genomic_DNA"/>
</dbReference>
<evidence type="ECO:0000256" key="4">
    <source>
        <dbReference type="SAM" id="MobiDB-lite"/>
    </source>
</evidence>
<sequence length="672" mass="69901">MTWLARVRLRTKFHFAFGAVLAALAAVGATSLVKLRTTDSAAEAVSRKWLPAIGTIGEMHMQLLTMRIKELKVVIATSAHERDSSLTLLAAARDSVHRLADFYASLGGDDGDRALLAKQRATVDGYLAAARDVAALAAAGRMAAADSLMRGRSQAELSAAQATNAELRAFALASAARRMAETKHAFGSARVIVLALLAVGLALGLAFAVVLTRTITGAVEAVRARAERLRSVCVTHLGDALRGLAHGDLSLEITTSTEPLAVTSNDELGDLTRTINGMIEQTRATAEAYGAARAMLRATLAQTERVVASARAGDLSARAEAASLEGAFRGLAEGLNATLDAVVAPMEASAATLERLADRDLSARVEGDFPGDHARVQRAVNGALDALVTALDEVRVASEQVASAGVQISAGSETLAGGVSEQAASLEEVSASVAELATMTERTTANAHEARALAGEARTRSAAGAESMTRLASALDDIRRSADETAKIVKTIDEIAFQTNLLALNAAVEAARAGDAGRGFAVVADEVRALAQRSADAARQTAAIIERSQSQALAGTRLGLEAGDHFARLTDGVARTDDVMAEIAAAAQRQAEGVRQINASLEQMNGVTQQTAANAEESSAAAAELSGQAARLQQVVGAFRLAARHSSESTPPRVERPRTPATNRLASLLPLR</sequence>
<feature type="domain" description="HAMP" evidence="7">
    <location>
        <begin position="340"/>
        <end position="392"/>
    </location>
</feature>
<dbReference type="PROSITE" id="PS50885">
    <property type="entry name" value="HAMP"/>
    <property type="match status" value="2"/>
</dbReference>
<dbReference type="PANTHER" id="PTHR43531:SF14">
    <property type="entry name" value="METHYL-ACCEPTING CHEMOTAXIS PROTEIN I-RELATED"/>
    <property type="match status" value="1"/>
</dbReference>
<dbReference type="SUPFAM" id="SSF58104">
    <property type="entry name" value="Methyl-accepting chemotaxis protein (MCP) signaling domain"/>
    <property type="match status" value="1"/>
</dbReference>
<dbReference type="InterPro" id="IPR003660">
    <property type="entry name" value="HAMP_dom"/>
</dbReference>
<evidence type="ECO:0000313" key="9">
    <source>
        <dbReference type="Proteomes" id="UP000019151"/>
    </source>
</evidence>
<feature type="domain" description="Methyl-accepting transducer" evidence="6">
    <location>
        <begin position="397"/>
        <end position="626"/>
    </location>
</feature>
<evidence type="ECO:0000256" key="1">
    <source>
        <dbReference type="ARBA" id="ARBA00022481"/>
    </source>
</evidence>
<protein>
    <submittedName>
        <fullName evidence="8">Chemotaxis sensory transducer</fullName>
    </submittedName>
</protein>
<evidence type="ECO:0000259" key="6">
    <source>
        <dbReference type="PROSITE" id="PS50111"/>
    </source>
</evidence>
<dbReference type="CDD" id="cd11386">
    <property type="entry name" value="MCP_signal"/>
    <property type="match status" value="1"/>
</dbReference>
<keyword evidence="9" id="KW-1185">Reference proteome</keyword>
<feature type="transmembrane region" description="Helical" evidence="5">
    <location>
        <begin position="191"/>
        <end position="211"/>
    </location>
</feature>
<keyword evidence="3" id="KW-0807">Transducer</keyword>
<dbReference type="PANTHER" id="PTHR43531">
    <property type="entry name" value="PROTEIN ICFG"/>
    <property type="match status" value="1"/>
</dbReference>
<dbReference type="InParanoid" id="W0RB85"/>
<name>W0RB85_9BACT</name>
<gene>
    <name evidence="8" type="ORF">J421_0160</name>
</gene>
<dbReference type="InterPro" id="IPR024478">
    <property type="entry name" value="HlyB_4HB_MCP"/>
</dbReference>
<dbReference type="InterPro" id="IPR004089">
    <property type="entry name" value="MCPsignal_dom"/>
</dbReference>
<dbReference type="eggNOG" id="COG0840">
    <property type="taxonomic scope" value="Bacteria"/>
</dbReference>
<dbReference type="RefSeq" id="WP_025409254.1">
    <property type="nucleotide sequence ID" value="NZ_CP007128.1"/>
</dbReference>
<dbReference type="CDD" id="cd06225">
    <property type="entry name" value="HAMP"/>
    <property type="match status" value="1"/>
</dbReference>
<dbReference type="GO" id="GO:0007165">
    <property type="term" value="P:signal transduction"/>
    <property type="evidence" value="ECO:0007669"/>
    <property type="project" value="UniProtKB-KW"/>
</dbReference>
<dbReference type="Gene3D" id="1.20.120.1530">
    <property type="match status" value="1"/>
</dbReference>
<dbReference type="InterPro" id="IPR004090">
    <property type="entry name" value="Chemotax_Me-accpt_rcpt"/>
</dbReference>
<proteinExistence type="inferred from homology"/>
<comment type="similarity">
    <text evidence="2">Belongs to the methyl-accepting chemotaxis (MCP) protein family.</text>
</comment>
<dbReference type="PROSITE" id="PS50111">
    <property type="entry name" value="CHEMOTAXIS_TRANSDUC_2"/>
    <property type="match status" value="1"/>
</dbReference>
<keyword evidence="5" id="KW-0812">Transmembrane</keyword>
<dbReference type="GO" id="GO:0006935">
    <property type="term" value="P:chemotaxis"/>
    <property type="evidence" value="ECO:0007669"/>
    <property type="project" value="UniProtKB-KW"/>
</dbReference>
<keyword evidence="1" id="KW-0488">Methylation</keyword>
<keyword evidence="5" id="KW-0472">Membrane</keyword>
<accession>W0RB85</accession>
<dbReference type="Pfam" id="PF12729">
    <property type="entry name" value="4HB_MCP_1"/>
    <property type="match status" value="1"/>
</dbReference>
<evidence type="ECO:0000256" key="3">
    <source>
        <dbReference type="PROSITE-ProRule" id="PRU00284"/>
    </source>
</evidence>
<keyword evidence="5" id="KW-1133">Transmembrane helix</keyword>
<evidence type="ECO:0000313" key="8">
    <source>
        <dbReference type="EMBL" id="AHG87697.1"/>
    </source>
</evidence>
<dbReference type="InterPro" id="IPR051310">
    <property type="entry name" value="MCP_chemotaxis"/>
</dbReference>
<dbReference type="SMART" id="SM00283">
    <property type="entry name" value="MA"/>
    <property type="match status" value="1"/>
</dbReference>
<evidence type="ECO:0000256" key="5">
    <source>
        <dbReference type="SAM" id="Phobius"/>
    </source>
</evidence>
<evidence type="ECO:0000256" key="2">
    <source>
        <dbReference type="ARBA" id="ARBA00029447"/>
    </source>
</evidence>
<dbReference type="Proteomes" id="UP000019151">
    <property type="component" value="Chromosome"/>
</dbReference>
<evidence type="ECO:0000259" key="7">
    <source>
        <dbReference type="PROSITE" id="PS50885"/>
    </source>
</evidence>
<dbReference type="GO" id="GO:0004888">
    <property type="term" value="F:transmembrane signaling receptor activity"/>
    <property type="evidence" value="ECO:0007669"/>
    <property type="project" value="InterPro"/>
</dbReference>
<dbReference type="Pfam" id="PF18947">
    <property type="entry name" value="HAMP_2"/>
    <property type="match status" value="1"/>
</dbReference>
<dbReference type="PRINTS" id="PR00260">
    <property type="entry name" value="CHEMTRNSDUCR"/>
</dbReference>
<dbReference type="OrthoDB" id="5337673at2"/>
<dbReference type="Pfam" id="PF00015">
    <property type="entry name" value="MCPsignal"/>
    <property type="match status" value="1"/>
</dbReference>
<dbReference type="Gene3D" id="1.10.287.950">
    <property type="entry name" value="Methyl-accepting chemotaxis protein"/>
    <property type="match status" value="1"/>
</dbReference>
<feature type="domain" description="HAMP" evidence="7">
    <location>
        <begin position="228"/>
        <end position="287"/>
    </location>
</feature>
<dbReference type="GO" id="GO:0005886">
    <property type="term" value="C:plasma membrane"/>
    <property type="evidence" value="ECO:0007669"/>
    <property type="project" value="TreeGrafter"/>
</dbReference>
<organism evidence="8 9">
    <name type="scientific">Gemmatirosa kalamazoonensis</name>
    <dbReference type="NCBI Taxonomy" id="861299"/>
    <lineage>
        <taxon>Bacteria</taxon>
        <taxon>Pseudomonadati</taxon>
        <taxon>Gemmatimonadota</taxon>
        <taxon>Gemmatimonadia</taxon>
        <taxon>Gemmatimonadales</taxon>
        <taxon>Gemmatimonadaceae</taxon>
        <taxon>Gemmatirosa</taxon>
    </lineage>
</organism>
<dbReference type="SMART" id="SM00304">
    <property type="entry name" value="HAMP"/>
    <property type="match status" value="2"/>
</dbReference>
<dbReference type="AlphaFoldDB" id="W0RB85"/>
<dbReference type="HOGENOM" id="CLU_000445_107_16_0"/>
<feature type="region of interest" description="Disordered" evidence="4">
    <location>
        <begin position="643"/>
        <end position="672"/>
    </location>
</feature>
<dbReference type="STRING" id="861299.J421_0160"/>
<dbReference type="KEGG" id="gba:J421_0160"/>
<reference evidence="8 9" key="1">
    <citation type="journal article" date="2014" name="Genome Announc.">
        <title>Genome Sequence and Methylome of Soil Bacterium Gemmatirosa kalamazoonensis KBS708T, a Member of the Rarely Cultivated Gemmatimonadetes Phylum.</title>
        <authorList>
            <person name="Debruyn J.M."/>
            <person name="Radosevich M."/>
            <person name="Wommack K.E."/>
            <person name="Polson S.W."/>
            <person name="Hauser L.J."/>
            <person name="Fawaz M.N."/>
            <person name="Korlach J."/>
            <person name="Tsai Y.C."/>
        </authorList>
    </citation>
    <scope>NUCLEOTIDE SEQUENCE [LARGE SCALE GENOMIC DNA]</scope>
    <source>
        <strain evidence="8 9">KBS708</strain>
    </source>
</reference>